<dbReference type="RefSeq" id="WP_135193020.1">
    <property type="nucleotide sequence ID" value="NZ_SPVH01000001.1"/>
</dbReference>
<dbReference type="AlphaFoldDB" id="A0A4Y9S173"/>
<organism evidence="2 3">
    <name type="scientific">Brevundimonas intermedia</name>
    <dbReference type="NCBI Taxonomy" id="74315"/>
    <lineage>
        <taxon>Bacteria</taxon>
        <taxon>Pseudomonadati</taxon>
        <taxon>Pseudomonadota</taxon>
        <taxon>Alphaproteobacteria</taxon>
        <taxon>Caulobacterales</taxon>
        <taxon>Caulobacteraceae</taxon>
        <taxon>Brevundimonas</taxon>
    </lineage>
</organism>
<reference evidence="2 3" key="1">
    <citation type="submission" date="2019-03" db="EMBL/GenBank/DDBJ databases">
        <title>Draft genome of Brevundimonas sp. a heavy metal resistant soil bacteria.</title>
        <authorList>
            <person name="Soto J."/>
        </authorList>
    </citation>
    <scope>NUCLEOTIDE SEQUENCE [LARGE SCALE GENOMIC DNA]</scope>
    <source>
        <strain evidence="2 3">B-10</strain>
    </source>
</reference>
<accession>A0A4Y9S173</accession>
<dbReference type="Proteomes" id="UP000298216">
    <property type="component" value="Unassembled WGS sequence"/>
</dbReference>
<protein>
    <submittedName>
        <fullName evidence="2">Uncharacterized protein</fullName>
    </submittedName>
</protein>
<feature type="signal peptide" evidence="1">
    <location>
        <begin position="1"/>
        <end position="29"/>
    </location>
</feature>
<evidence type="ECO:0000313" key="3">
    <source>
        <dbReference type="Proteomes" id="UP000298216"/>
    </source>
</evidence>
<keyword evidence="1" id="KW-0732">Signal</keyword>
<keyword evidence="3" id="KW-1185">Reference proteome</keyword>
<gene>
    <name evidence="2" type="ORF">EGY25_00010</name>
</gene>
<dbReference type="OrthoDB" id="7596780at2"/>
<feature type="chain" id="PRO_5021493346" evidence="1">
    <location>
        <begin position="30"/>
        <end position="179"/>
    </location>
</feature>
<evidence type="ECO:0000313" key="2">
    <source>
        <dbReference type="EMBL" id="TFW15022.1"/>
    </source>
</evidence>
<sequence length="179" mass="19411">MTSIALLRRSGMSILALLAATLVSESASAQQSPPLSNRDLVGEVTRCRDIGSDSARLACFDAAATSLAAAGEIAVVSREDVEQNQRRLFGFNVSTLNPFQTSGNPESLSSISANMASVRDLGRGEWLITLDDGSIWRKTDSVVPSFSTRRQYPVTVRRAALGSYMMKVANDPPFRVRRE</sequence>
<evidence type="ECO:0000256" key="1">
    <source>
        <dbReference type="SAM" id="SignalP"/>
    </source>
</evidence>
<proteinExistence type="predicted"/>
<dbReference type="EMBL" id="SPVH01000001">
    <property type="protein sequence ID" value="TFW15022.1"/>
    <property type="molecule type" value="Genomic_DNA"/>
</dbReference>
<comment type="caution">
    <text evidence="2">The sequence shown here is derived from an EMBL/GenBank/DDBJ whole genome shotgun (WGS) entry which is preliminary data.</text>
</comment>
<name>A0A4Y9S173_9CAUL</name>